<gene>
    <name evidence="2" type="ORF">GCM10022254_72710</name>
</gene>
<keyword evidence="3" id="KW-1185">Reference proteome</keyword>
<keyword evidence="1" id="KW-0812">Transmembrane</keyword>
<comment type="caution">
    <text evidence="2">The sequence shown here is derived from an EMBL/GenBank/DDBJ whole genome shotgun (WGS) entry which is preliminary data.</text>
</comment>
<dbReference type="Proteomes" id="UP001501710">
    <property type="component" value="Unassembled WGS sequence"/>
</dbReference>
<feature type="transmembrane region" description="Helical" evidence="1">
    <location>
        <begin position="62"/>
        <end position="85"/>
    </location>
</feature>
<accession>A0ABP8CR68</accession>
<evidence type="ECO:0000256" key="1">
    <source>
        <dbReference type="SAM" id="Phobius"/>
    </source>
</evidence>
<feature type="transmembrane region" description="Helical" evidence="1">
    <location>
        <begin position="38"/>
        <end position="56"/>
    </location>
</feature>
<organism evidence="2 3">
    <name type="scientific">Actinomadura meridiana</name>
    <dbReference type="NCBI Taxonomy" id="559626"/>
    <lineage>
        <taxon>Bacteria</taxon>
        <taxon>Bacillati</taxon>
        <taxon>Actinomycetota</taxon>
        <taxon>Actinomycetes</taxon>
        <taxon>Streptosporangiales</taxon>
        <taxon>Thermomonosporaceae</taxon>
        <taxon>Actinomadura</taxon>
    </lineage>
</organism>
<evidence type="ECO:0000313" key="3">
    <source>
        <dbReference type="Proteomes" id="UP001501710"/>
    </source>
</evidence>
<reference evidence="3" key="1">
    <citation type="journal article" date="2019" name="Int. J. Syst. Evol. Microbiol.">
        <title>The Global Catalogue of Microorganisms (GCM) 10K type strain sequencing project: providing services to taxonomists for standard genome sequencing and annotation.</title>
        <authorList>
            <consortium name="The Broad Institute Genomics Platform"/>
            <consortium name="The Broad Institute Genome Sequencing Center for Infectious Disease"/>
            <person name="Wu L."/>
            <person name="Ma J."/>
        </authorList>
    </citation>
    <scope>NUCLEOTIDE SEQUENCE [LARGE SCALE GENOMIC DNA]</scope>
    <source>
        <strain evidence="3">JCM 17440</strain>
    </source>
</reference>
<dbReference type="EMBL" id="BAABAS010000029">
    <property type="protein sequence ID" value="GAA4241920.1"/>
    <property type="molecule type" value="Genomic_DNA"/>
</dbReference>
<keyword evidence="1" id="KW-0472">Membrane</keyword>
<feature type="transmembrane region" description="Helical" evidence="1">
    <location>
        <begin position="214"/>
        <end position="246"/>
    </location>
</feature>
<evidence type="ECO:0008006" key="4">
    <source>
        <dbReference type="Google" id="ProtNLM"/>
    </source>
</evidence>
<proteinExistence type="predicted"/>
<evidence type="ECO:0000313" key="2">
    <source>
        <dbReference type="EMBL" id="GAA4241920.1"/>
    </source>
</evidence>
<dbReference type="RefSeq" id="WP_344907097.1">
    <property type="nucleotide sequence ID" value="NZ_BAABAS010000029.1"/>
</dbReference>
<sequence>MTKTTRSTSAHTRQTDTKPLADFEDFMRTGQPGRGRRGALIPTAPLVLLPVGVGIADLLNALPYSMGTVLSGVLAVFVVGGIVLAERNAHRSGPPGVDWASADAYRHRLMADQSPEIRAVLSSVQRTIRNRFRAADVVHLYAMRPEPQHEQTCTIDTGGCQCAPLRLSAALIPYRRHPILMFGERLLAEPKAAAFVLAHEAHHARRGSRTPHRLLGAPLLAGWLALGLTMPPHLLILVAPAVWVVVTATQWADELVADVVAARAVGPDVARCYWALVRSARPRPRGVSGALTAVGWLFSPHPPFSVRAALTTRIPSRTPGSSGSPRT</sequence>
<keyword evidence="1" id="KW-1133">Transmembrane helix</keyword>
<protein>
    <recommendedName>
        <fullName evidence="4">Peptidase M48 domain-containing protein</fullName>
    </recommendedName>
</protein>
<name>A0ABP8CR68_9ACTN</name>